<gene>
    <name evidence="2" type="ORF">EGH24_12445</name>
</gene>
<dbReference type="Proteomes" id="UP000705823">
    <property type="component" value="Unassembled WGS sequence"/>
</dbReference>
<dbReference type="Pfam" id="PF26073">
    <property type="entry name" value="DUF8030"/>
    <property type="match status" value="1"/>
</dbReference>
<sequence>MSSEYNSSKKPPESNQIDCPSDQAWADLTLTVPNEESPLSIVSFVESVLVELTHEPVAAEYVSSHIWGEKRTRYFAVDGSGEHFEKRYSDDLLGSHTTLLNRRRVRTELMNRLSRNTVTTTGRLNERVEESDTFRVRPLRELDL</sequence>
<evidence type="ECO:0000313" key="3">
    <source>
        <dbReference type="Proteomes" id="UP000705823"/>
    </source>
</evidence>
<evidence type="ECO:0000259" key="1">
    <source>
        <dbReference type="Pfam" id="PF26073"/>
    </source>
</evidence>
<comment type="caution">
    <text evidence="2">The sequence shown here is derived from an EMBL/GenBank/DDBJ whole genome shotgun (WGS) entry which is preliminary data.</text>
</comment>
<keyword evidence="3" id="KW-1185">Reference proteome</keyword>
<evidence type="ECO:0000313" key="2">
    <source>
        <dbReference type="EMBL" id="TQQ79193.1"/>
    </source>
</evidence>
<reference evidence="2" key="1">
    <citation type="submission" date="2019-02" db="EMBL/GenBank/DDBJ databases">
        <title>Halonotius sp. a new haloarchaeum isolated from saline soil.</title>
        <authorList>
            <person name="Duran-Viseras A."/>
            <person name="Sanchez-Porro C."/>
            <person name="Ventosa A."/>
        </authorList>
    </citation>
    <scope>NUCLEOTIDE SEQUENCE</scope>
    <source>
        <strain evidence="2">F15B</strain>
    </source>
</reference>
<dbReference type="AlphaFoldDB" id="A0A8J8P7D1"/>
<organism evidence="2 3">
    <name type="scientific">Halonotius terrestris</name>
    <dbReference type="NCBI Taxonomy" id="2487750"/>
    <lineage>
        <taxon>Archaea</taxon>
        <taxon>Methanobacteriati</taxon>
        <taxon>Methanobacteriota</taxon>
        <taxon>Stenosarchaea group</taxon>
        <taxon>Halobacteria</taxon>
        <taxon>Halobacteriales</taxon>
        <taxon>Haloferacaceae</taxon>
        <taxon>Halonotius</taxon>
    </lineage>
</organism>
<dbReference type="EMBL" id="RKLU01000006">
    <property type="protein sequence ID" value="TQQ79193.1"/>
    <property type="molecule type" value="Genomic_DNA"/>
</dbReference>
<name>A0A8J8P7D1_9EURY</name>
<protein>
    <recommendedName>
        <fullName evidence="1">DUF8030 domain-containing protein</fullName>
    </recommendedName>
</protein>
<accession>A0A8J8P7D1</accession>
<feature type="domain" description="DUF8030" evidence="1">
    <location>
        <begin position="45"/>
        <end position="142"/>
    </location>
</feature>
<dbReference type="InterPro" id="IPR058343">
    <property type="entry name" value="DUF8030"/>
</dbReference>
<proteinExistence type="predicted"/>